<dbReference type="Gene3D" id="3.90.550.10">
    <property type="entry name" value="Spore Coat Polysaccharide Biosynthesis Protein SpsA, Chain A"/>
    <property type="match status" value="1"/>
</dbReference>
<gene>
    <name evidence="4" type="ORF">A2648_00890</name>
</gene>
<keyword evidence="2" id="KW-0548">Nucleotidyltransferase</keyword>
<organism evidence="4 5">
    <name type="scientific">Candidatus Lloydbacteria bacterium RIFCSPHIGHO2_01_FULL_41_20</name>
    <dbReference type="NCBI Taxonomy" id="1798657"/>
    <lineage>
        <taxon>Bacteria</taxon>
        <taxon>Candidatus Lloydiibacteriota</taxon>
    </lineage>
</organism>
<feature type="domain" description="Nucleotidyl transferase" evidence="3">
    <location>
        <begin position="2"/>
        <end position="216"/>
    </location>
</feature>
<dbReference type="EMBL" id="MHLH01000003">
    <property type="protein sequence ID" value="OGZ04639.1"/>
    <property type="molecule type" value="Genomic_DNA"/>
</dbReference>
<evidence type="ECO:0000256" key="1">
    <source>
        <dbReference type="ARBA" id="ARBA00022679"/>
    </source>
</evidence>
<dbReference type="InterPro" id="IPR005835">
    <property type="entry name" value="NTP_transferase_dom"/>
</dbReference>
<comment type="caution">
    <text evidence="4">The sequence shown here is derived from an EMBL/GenBank/DDBJ whole genome shotgun (WGS) entry which is preliminary data.</text>
</comment>
<dbReference type="GO" id="GO:0016779">
    <property type="term" value="F:nucleotidyltransferase activity"/>
    <property type="evidence" value="ECO:0007669"/>
    <property type="project" value="UniProtKB-KW"/>
</dbReference>
<dbReference type="InterPro" id="IPR029044">
    <property type="entry name" value="Nucleotide-diphossugar_trans"/>
</dbReference>
<protein>
    <recommendedName>
        <fullName evidence="3">Nucleotidyl transferase domain-containing protein</fullName>
    </recommendedName>
</protein>
<dbReference type="AlphaFoldDB" id="A0A1G2CTC5"/>
<dbReference type="PANTHER" id="PTHR43584">
    <property type="entry name" value="NUCLEOTIDYL TRANSFERASE"/>
    <property type="match status" value="1"/>
</dbReference>
<accession>A0A1G2CTC5</accession>
<dbReference type="InterPro" id="IPR050065">
    <property type="entry name" value="GlmU-like"/>
</dbReference>
<sequence>MKAIILAAGEGKRMLSLTEKVPKPMIEVEGKPLLLYILESMPDSISEFIIVVGYKKEIIQNYFGNKFNGRKIAYVTQENKTGTADALKLCKNLLSDGERFLITYADDIYDKESITKCLNHNYSMLVMESKEPERYGVVSLREDGSVFEIIEKPENPKSNLIAPGIYVIDTGIFNYEPSMLKGEYFFTTMLDQFIKEHKVFTEKANFWVTIGYPRDLDIAKELLGER</sequence>
<dbReference type="STRING" id="1798657.A2648_00890"/>
<evidence type="ECO:0000313" key="4">
    <source>
        <dbReference type="EMBL" id="OGZ04639.1"/>
    </source>
</evidence>
<dbReference type="SUPFAM" id="SSF53448">
    <property type="entry name" value="Nucleotide-diphospho-sugar transferases"/>
    <property type="match status" value="1"/>
</dbReference>
<dbReference type="CDD" id="cd04181">
    <property type="entry name" value="NTP_transferase"/>
    <property type="match status" value="1"/>
</dbReference>
<dbReference type="PANTHER" id="PTHR43584:SF8">
    <property type="entry name" value="N-ACETYLMURAMATE ALPHA-1-PHOSPHATE URIDYLYLTRANSFERASE"/>
    <property type="match status" value="1"/>
</dbReference>
<dbReference type="Pfam" id="PF00483">
    <property type="entry name" value="NTP_transferase"/>
    <property type="match status" value="1"/>
</dbReference>
<evidence type="ECO:0000256" key="2">
    <source>
        <dbReference type="ARBA" id="ARBA00022695"/>
    </source>
</evidence>
<evidence type="ECO:0000313" key="5">
    <source>
        <dbReference type="Proteomes" id="UP000178841"/>
    </source>
</evidence>
<proteinExistence type="predicted"/>
<keyword evidence="1" id="KW-0808">Transferase</keyword>
<dbReference type="Proteomes" id="UP000178841">
    <property type="component" value="Unassembled WGS sequence"/>
</dbReference>
<reference evidence="4 5" key="1">
    <citation type="journal article" date="2016" name="Nat. Commun.">
        <title>Thousands of microbial genomes shed light on interconnected biogeochemical processes in an aquifer system.</title>
        <authorList>
            <person name="Anantharaman K."/>
            <person name="Brown C.T."/>
            <person name="Hug L.A."/>
            <person name="Sharon I."/>
            <person name="Castelle C.J."/>
            <person name="Probst A.J."/>
            <person name="Thomas B.C."/>
            <person name="Singh A."/>
            <person name="Wilkins M.J."/>
            <person name="Karaoz U."/>
            <person name="Brodie E.L."/>
            <person name="Williams K.H."/>
            <person name="Hubbard S.S."/>
            <person name="Banfield J.F."/>
        </authorList>
    </citation>
    <scope>NUCLEOTIDE SEQUENCE [LARGE SCALE GENOMIC DNA]</scope>
</reference>
<evidence type="ECO:0000259" key="3">
    <source>
        <dbReference type="Pfam" id="PF00483"/>
    </source>
</evidence>
<name>A0A1G2CTC5_9BACT</name>